<dbReference type="AlphaFoldDB" id="A0A975JAS4"/>
<organism evidence="2 3">
    <name type="scientific">Sulfitobacter albidus</name>
    <dbReference type="NCBI Taxonomy" id="2829501"/>
    <lineage>
        <taxon>Bacteria</taxon>
        <taxon>Pseudomonadati</taxon>
        <taxon>Pseudomonadota</taxon>
        <taxon>Alphaproteobacteria</taxon>
        <taxon>Rhodobacterales</taxon>
        <taxon>Roseobacteraceae</taxon>
        <taxon>Sulfitobacter</taxon>
    </lineage>
</organism>
<sequence length="110" mass="11865">MKSAILLACASALLIGCTSAEDRIFFDGQFYNAKLRKVDRQLDQFVVTVRPVSKSLTGAVQAGEYEAITYCVNTYGSSDIEWAVGPDTPEGQLPIDRDTLTLSGTCPGAR</sequence>
<accession>A0A975JAS4</accession>
<dbReference type="KEGG" id="sual:KDD17_08280"/>
<evidence type="ECO:0000313" key="3">
    <source>
        <dbReference type="Proteomes" id="UP000683291"/>
    </source>
</evidence>
<gene>
    <name evidence="2" type="ORF">KDD17_08280</name>
</gene>
<proteinExistence type="predicted"/>
<keyword evidence="3" id="KW-1185">Reference proteome</keyword>
<dbReference type="RefSeq" id="WP_212703249.1">
    <property type="nucleotide sequence ID" value="NZ_CP073581.1"/>
</dbReference>
<reference evidence="2" key="1">
    <citation type="submission" date="2021-04" db="EMBL/GenBank/DDBJ databases">
        <title>Complete genome sequence for Sulfitobacter sp. strain JK7-1.</title>
        <authorList>
            <person name="Park S.-J."/>
        </authorList>
    </citation>
    <scope>NUCLEOTIDE SEQUENCE</scope>
    <source>
        <strain evidence="2">JK7-1</strain>
    </source>
</reference>
<protein>
    <recommendedName>
        <fullName evidence="4">Lipoprotein</fullName>
    </recommendedName>
</protein>
<keyword evidence="1" id="KW-0732">Signal</keyword>
<feature type="signal peptide" evidence="1">
    <location>
        <begin position="1"/>
        <end position="20"/>
    </location>
</feature>
<feature type="chain" id="PRO_5037423011" description="Lipoprotein" evidence="1">
    <location>
        <begin position="21"/>
        <end position="110"/>
    </location>
</feature>
<dbReference type="EMBL" id="CP073581">
    <property type="protein sequence ID" value="QUJ75044.1"/>
    <property type="molecule type" value="Genomic_DNA"/>
</dbReference>
<name>A0A975JAS4_9RHOB</name>
<dbReference type="PROSITE" id="PS51257">
    <property type="entry name" value="PROKAR_LIPOPROTEIN"/>
    <property type="match status" value="1"/>
</dbReference>
<evidence type="ECO:0000256" key="1">
    <source>
        <dbReference type="SAM" id="SignalP"/>
    </source>
</evidence>
<evidence type="ECO:0008006" key="4">
    <source>
        <dbReference type="Google" id="ProtNLM"/>
    </source>
</evidence>
<dbReference type="Proteomes" id="UP000683291">
    <property type="component" value="Chromosome 1"/>
</dbReference>
<evidence type="ECO:0000313" key="2">
    <source>
        <dbReference type="EMBL" id="QUJ75044.1"/>
    </source>
</evidence>